<dbReference type="InterPro" id="IPR056789">
    <property type="entry name" value="LRR_R13L1-DRL21"/>
</dbReference>
<evidence type="ECO:0000256" key="6">
    <source>
        <dbReference type="ARBA" id="ARBA00022840"/>
    </source>
</evidence>
<dbReference type="PANTHER" id="PTHR36766">
    <property type="entry name" value="PLANT BROAD-SPECTRUM MILDEW RESISTANCE PROTEIN RPW8"/>
    <property type="match status" value="1"/>
</dbReference>
<feature type="domain" description="Disease resistance protein winged helix" evidence="9">
    <location>
        <begin position="428"/>
        <end position="496"/>
    </location>
</feature>
<evidence type="ECO:0000256" key="3">
    <source>
        <dbReference type="ARBA" id="ARBA00022737"/>
    </source>
</evidence>
<comment type="similarity">
    <text evidence="1">Belongs to the disease resistance NB-LRR family.</text>
</comment>
<dbReference type="PANTHER" id="PTHR36766:SF61">
    <property type="entry name" value="NB-ARC DOMAIN DISEASE RESISTANCE PROTEIN"/>
    <property type="match status" value="1"/>
</dbReference>
<dbReference type="SUPFAM" id="SSF52058">
    <property type="entry name" value="L domain-like"/>
    <property type="match status" value="2"/>
</dbReference>
<dbReference type="GO" id="GO:0005524">
    <property type="term" value="F:ATP binding"/>
    <property type="evidence" value="ECO:0007669"/>
    <property type="project" value="UniProtKB-KW"/>
</dbReference>
<evidence type="ECO:0000256" key="5">
    <source>
        <dbReference type="ARBA" id="ARBA00022821"/>
    </source>
</evidence>
<dbReference type="Pfam" id="PF23559">
    <property type="entry name" value="WHD_DRP"/>
    <property type="match status" value="1"/>
</dbReference>
<feature type="domain" description="NB-ARC" evidence="7">
    <location>
        <begin position="172"/>
        <end position="341"/>
    </location>
</feature>
<feature type="domain" description="R13L1/DRL21-like LRR repeat region" evidence="10">
    <location>
        <begin position="683"/>
        <end position="810"/>
    </location>
</feature>
<dbReference type="FunFam" id="3.40.50.300:FF:001091">
    <property type="entry name" value="Probable disease resistance protein At1g61300"/>
    <property type="match status" value="1"/>
</dbReference>
<keyword evidence="12" id="KW-1185">Reference proteome</keyword>
<dbReference type="Pfam" id="PF25019">
    <property type="entry name" value="LRR_R13L1-DRL21"/>
    <property type="match status" value="1"/>
</dbReference>
<dbReference type="InterPro" id="IPR032675">
    <property type="entry name" value="LRR_dom_sf"/>
</dbReference>
<evidence type="ECO:0000313" key="12">
    <source>
        <dbReference type="Proteomes" id="UP000235145"/>
    </source>
</evidence>
<keyword evidence="4" id="KW-0547">Nucleotide-binding</keyword>
<dbReference type="GO" id="GO:0043531">
    <property type="term" value="F:ADP binding"/>
    <property type="evidence" value="ECO:0007669"/>
    <property type="project" value="InterPro"/>
</dbReference>
<accession>A0A9R1W1F3</accession>
<dbReference type="FunFam" id="1.10.10.10:FF:000322">
    <property type="entry name" value="Probable disease resistance protein At1g63360"/>
    <property type="match status" value="1"/>
</dbReference>
<comment type="caution">
    <text evidence="11">The sequence shown here is derived from an EMBL/GenBank/DDBJ whole genome shotgun (WGS) entry which is preliminary data.</text>
</comment>
<gene>
    <name evidence="11" type="ORF">LSAT_V11C300149060</name>
</gene>
<proteinExistence type="inferred from homology"/>
<dbReference type="EMBL" id="NBSK02000003">
    <property type="protein sequence ID" value="KAJ0216571.1"/>
    <property type="molecule type" value="Genomic_DNA"/>
</dbReference>
<dbReference type="PRINTS" id="PR00364">
    <property type="entry name" value="DISEASERSIST"/>
</dbReference>
<dbReference type="Proteomes" id="UP000235145">
    <property type="component" value="Unassembled WGS sequence"/>
</dbReference>
<dbReference type="InterPro" id="IPR058922">
    <property type="entry name" value="WHD_DRP"/>
</dbReference>
<keyword evidence="6" id="KW-0067">ATP-binding</keyword>
<dbReference type="Gene3D" id="3.40.50.300">
    <property type="entry name" value="P-loop containing nucleotide triphosphate hydrolases"/>
    <property type="match status" value="1"/>
</dbReference>
<evidence type="ECO:0000259" key="7">
    <source>
        <dbReference type="Pfam" id="PF00931"/>
    </source>
</evidence>
<evidence type="ECO:0000256" key="2">
    <source>
        <dbReference type="ARBA" id="ARBA00022614"/>
    </source>
</evidence>
<dbReference type="GO" id="GO:0051607">
    <property type="term" value="P:defense response to virus"/>
    <property type="evidence" value="ECO:0007669"/>
    <property type="project" value="UniProtKB-ARBA"/>
</dbReference>
<dbReference type="Gene3D" id="1.20.5.4130">
    <property type="match status" value="1"/>
</dbReference>
<evidence type="ECO:0000259" key="8">
    <source>
        <dbReference type="Pfam" id="PF18052"/>
    </source>
</evidence>
<keyword evidence="5" id="KW-0611">Plant defense</keyword>
<dbReference type="Gene3D" id="1.10.10.10">
    <property type="entry name" value="Winged helix-like DNA-binding domain superfamily/Winged helix DNA-binding domain"/>
    <property type="match status" value="1"/>
</dbReference>
<dbReference type="InterPro" id="IPR002182">
    <property type="entry name" value="NB-ARC"/>
</dbReference>
<protein>
    <recommendedName>
        <fullName evidence="13">NB-ARC domains-containing protein</fullName>
    </recommendedName>
</protein>
<dbReference type="InterPro" id="IPR041118">
    <property type="entry name" value="Rx_N"/>
</dbReference>
<dbReference type="Pfam" id="PF00931">
    <property type="entry name" value="NB-ARC"/>
    <property type="match status" value="1"/>
</dbReference>
<evidence type="ECO:0000256" key="4">
    <source>
        <dbReference type="ARBA" id="ARBA00022741"/>
    </source>
</evidence>
<dbReference type="SUPFAM" id="SSF52540">
    <property type="entry name" value="P-loop containing nucleoside triphosphate hydrolases"/>
    <property type="match status" value="1"/>
</dbReference>
<evidence type="ECO:0008006" key="13">
    <source>
        <dbReference type="Google" id="ProtNLM"/>
    </source>
</evidence>
<reference evidence="11 12" key="1">
    <citation type="journal article" date="2017" name="Nat. Commun.">
        <title>Genome assembly with in vitro proximity ligation data and whole-genome triplication in lettuce.</title>
        <authorList>
            <person name="Reyes-Chin-Wo S."/>
            <person name="Wang Z."/>
            <person name="Yang X."/>
            <person name="Kozik A."/>
            <person name="Arikit S."/>
            <person name="Song C."/>
            <person name="Xia L."/>
            <person name="Froenicke L."/>
            <person name="Lavelle D.O."/>
            <person name="Truco M.J."/>
            <person name="Xia R."/>
            <person name="Zhu S."/>
            <person name="Xu C."/>
            <person name="Xu H."/>
            <person name="Xu X."/>
            <person name="Cox K."/>
            <person name="Korf I."/>
            <person name="Meyers B.C."/>
            <person name="Michelmore R.W."/>
        </authorList>
    </citation>
    <scope>NUCLEOTIDE SEQUENCE [LARGE SCALE GENOMIC DNA]</scope>
    <source>
        <strain evidence="12">cv. Salinas</strain>
        <tissue evidence="11">Seedlings</tissue>
    </source>
</reference>
<name>A0A9R1W1F3_LACSA</name>
<evidence type="ECO:0000259" key="10">
    <source>
        <dbReference type="Pfam" id="PF25019"/>
    </source>
</evidence>
<keyword evidence="3" id="KW-0677">Repeat</keyword>
<evidence type="ECO:0000256" key="1">
    <source>
        <dbReference type="ARBA" id="ARBA00008894"/>
    </source>
</evidence>
<evidence type="ECO:0000313" key="11">
    <source>
        <dbReference type="EMBL" id="KAJ0216571.1"/>
    </source>
</evidence>
<dbReference type="Pfam" id="PF18052">
    <property type="entry name" value="Rx_N"/>
    <property type="match status" value="1"/>
</dbReference>
<keyword evidence="2" id="KW-0433">Leucine-rich repeat</keyword>
<sequence>MAEIVVSAFFSLFFDKLASEALNKIARAKGIESELKKLKRSLIQIKNLLYDASRKELTDEAVKEWLNGLQHLAYDIDDVLDDLATEAIEHELTEKSGSTSSKVRKLIPTCCTNFSLSSRMHGKLDDIATKLQELVDAKNNLGLSVITYEMPKVKRYEASLVDARAIVGREGDKNALVQKLLGGHDESSSQNFSIVPIVGMGGVGKTTLARLLYDEKDVKDYFKVRAWVCVSDEFDIFSISKVIYQSVTGETKEFTDLNLLQEALREKLKDKLFLIVLDDVWSKSYADWDKLVSPFLVGAPGSRIIMTTRKEQLLRKLGYADLVPLPSLSHDDALSLFAQHALGVDNFNSHPTLKPHGEGFVKKCDGLPLALIALGRLLRTKKDEEEWKMLLDSEIWRLENADEILPALRLSYDDLSASLKQVFAYCSLFPKDYLFNKEELIQLWMAEGFLHYSTTRKSMERLGVEYFEELVSRSFFQHSSDDKSLFMMHDLMNDLAMLDIGMKEYSRKEALPKHRHISFVCEEYMAYKRFKLVKGARSLRTFLALSVGVVQSWGIFYLSNKVINDLLQELPLLRVLCLSDLSISEVPEVVHSMKHLRYLNLSRTQITNLPENVCNLYNLLTLIVFGCKYLVKLPENFSKLKNLQHFDIRDTPLLKKMPLGIGQLKSLQTLSKIIIGGESGFAITELKNLQNLQGKVFIEGLGNVENAMDAREANISQNRLSELVLNWGYGFNVSQTETHEKEVLNELKPHNGTLEKLGIESYRGIEFPTWIGDPSFCRLTKVWIDGCEECTSLPRLGQLPSLKELIIGEMSKVKVVGLEFLGTDLAFPSLEILRFKSMSGWEEWSTNSGAFPCLQELRIEYCPNLVRVEVEALPSLRFLKLKKCGHGVLRSLVDVASSLTNLEIYDISGLTDELWRGVIGYLGAVEEISIIGCDDIKYVWESEAEASKVLVNLKMLALRKCENLVSLGEKEEDNSGSSLTSFRELGVSDCNSLKHCSCPNNMEDLYLRRCDSITSVSFPAGGGQKLESLTITDCKKLLEKELGRKDKTRVLINSKMQMLESIIIANWPNLKSISELSCFIHLNTLYISKCPGIESFPDHEFLNLTSLKDLTIIDCTSMDSSFPRGLWPPKLCYLNIGGLKKPISEWGPQNFPTSLVSLGLYGGPSDDVKNFDQLSHPLPSSLTTLYINGFEKLESVSTGLQHLTSLQRLIIQKCPKTIDLPEKLLPSLLVLRVEGCANLKERISRGGSYWPHISLIPCITTEDSVSLMSMNNSKYHITREKALTHVSGIDQNCDFIKT</sequence>
<organism evidence="11 12">
    <name type="scientific">Lactuca sativa</name>
    <name type="common">Garden lettuce</name>
    <dbReference type="NCBI Taxonomy" id="4236"/>
    <lineage>
        <taxon>Eukaryota</taxon>
        <taxon>Viridiplantae</taxon>
        <taxon>Streptophyta</taxon>
        <taxon>Embryophyta</taxon>
        <taxon>Tracheophyta</taxon>
        <taxon>Spermatophyta</taxon>
        <taxon>Magnoliopsida</taxon>
        <taxon>eudicotyledons</taxon>
        <taxon>Gunneridae</taxon>
        <taxon>Pentapetalae</taxon>
        <taxon>asterids</taxon>
        <taxon>campanulids</taxon>
        <taxon>Asterales</taxon>
        <taxon>Asteraceae</taxon>
        <taxon>Cichorioideae</taxon>
        <taxon>Cichorieae</taxon>
        <taxon>Lactucinae</taxon>
        <taxon>Lactuca</taxon>
    </lineage>
</organism>
<dbReference type="InterPro" id="IPR027417">
    <property type="entry name" value="P-loop_NTPase"/>
</dbReference>
<dbReference type="Gene3D" id="3.80.10.10">
    <property type="entry name" value="Ribonuclease Inhibitor"/>
    <property type="match status" value="4"/>
</dbReference>
<dbReference type="InterPro" id="IPR036388">
    <property type="entry name" value="WH-like_DNA-bd_sf"/>
</dbReference>
<feature type="domain" description="Disease resistance N-terminal" evidence="8">
    <location>
        <begin position="11"/>
        <end position="98"/>
    </location>
</feature>
<evidence type="ECO:0000259" key="9">
    <source>
        <dbReference type="Pfam" id="PF23559"/>
    </source>
</evidence>